<evidence type="ECO:0000313" key="5">
    <source>
        <dbReference type="Proteomes" id="UP000551758"/>
    </source>
</evidence>
<proteinExistence type="inferred from homology"/>
<dbReference type="GO" id="GO:0005758">
    <property type="term" value="C:mitochondrial intermembrane space"/>
    <property type="evidence" value="ECO:0007669"/>
    <property type="project" value="TreeGrafter"/>
</dbReference>
<dbReference type="EMBL" id="JACDTQ010000127">
    <property type="protein sequence ID" value="KAF5929225.1"/>
    <property type="molecule type" value="Genomic_DNA"/>
</dbReference>
<sequence>MTSEGAATAAAAAAAAMNSVGEACTDMKREYDQCFNRWFAEKFLKGDGSGDPCTDLFKRYQQCVQKAIKEKEIPIEGLEFMGRGKEKPESSS</sequence>
<dbReference type="GO" id="GO:0005829">
    <property type="term" value="C:cytosol"/>
    <property type="evidence" value="ECO:0007669"/>
    <property type="project" value="TreeGrafter"/>
</dbReference>
<evidence type="ECO:0000256" key="1">
    <source>
        <dbReference type="ARBA" id="ARBA00006196"/>
    </source>
</evidence>
<keyword evidence="5" id="KW-1185">Reference proteome</keyword>
<dbReference type="OrthoDB" id="19091at2759"/>
<dbReference type="Pfam" id="PF05254">
    <property type="entry name" value="UPF0203"/>
    <property type="match status" value="1"/>
</dbReference>
<comment type="caution">
    <text evidence="4">The sequence shown here is derived from an EMBL/GenBank/DDBJ whole genome shotgun (WGS) entry which is preliminary data.</text>
</comment>
<name>A0A7J7FME4_DICBM</name>
<gene>
    <name evidence="4" type="ORF">HPG69_019246</name>
</gene>
<accession>A0A7J7FME4</accession>
<dbReference type="Proteomes" id="UP000551758">
    <property type="component" value="Unassembled WGS sequence"/>
</dbReference>
<evidence type="ECO:0008006" key="6">
    <source>
        <dbReference type="Google" id="ProtNLM"/>
    </source>
</evidence>
<protein>
    <recommendedName>
        <fullName evidence="6">TP53-regulated inhibitor of apoptosis 1</fullName>
    </recommendedName>
</protein>
<dbReference type="GO" id="GO:0005634">
    <property type="term" value="C:nucleus"/>
    <property type="evidence" value="ECO:0007669"/>
    <property type="project" value="TreeGrafter"/>
</dbReference>
<keyword evidence="2" id="KW-1015">Disulfide bond</keyword>
<dbReference type="InterPro" id="IPR007918">
    <property type="entry name" value="MDM35_apoptosis"/>
</dbReference>
<dbReference type="GO" id="GO:0045332">
    <property type="term" value="P:phospholipid translocation"/>
    <property type="evidence" value="ECO:0007669"/>
    <property type="project" value="TreeGrafter"/>
</dbReference>
<dbReference type="AlphaFoldDB" id="A0A7J7FME4"/>
<dbReference type="PANTHER" id="PTHR46403">
    <property type="entry name" value="TP53-REGULATED INHIBITOR OF APOPTOSIS 1"/>
    <property type="match status" value="1"/>
</dbReference>
<comment type="similarity">
    <text evidence="1">Belongs to the TRIAP1/MDM35 family.</text>
</comment>
<dbReference type="GO" id="GO:1990050">
    <property type="term" value="F:phosphatidic acid transfer activity"/>
    <property type="evidence" value="ECO:0007669"/>
    <property type="project" value="TreeGrafter"/>
</dbReference>
<evidence type="ECO:0000256" key="3">
    <source>
        <dbReference type="ARBA" id="ARBA00023706"/>
    </source>
</evidence>
<evidence type="ECO:0000313" key="4">
    <source>
        <dbReference type="EMBL" id="KAF5929225.1"/>
    </source>
</evidence>
<organism evidence="4 5">
    <name type="scientific">Diceros bicornis minor</name>
    <name type="common">South-central black rhinoceros</name>
    <dbReference type="NCBI Taxonomy" id="77932"/>
    <lineage>
        <taxon>Eukaryota</taxon>
        <taxon>Metazoa</taxon>
        <taxon>Chordata</taxon>
        <taxon>Craniata</taxon>
        <taxon>Vertebrata</taxon>
        <taxon>Euteleostomi</taxon>
        <taxon>Mammalia</taxon>
        <taxon>Eutheria</taxon>
        <taxon>Laurasiatheria</taxon>
        <taxon>Perissodactyla</taxon>
        <taxon>Rhinocerotidae</taxon>
        <taxon>Diceros</taxon>
    </lineage>
</organism>
<dbReference type="PANTHER" id="PTHR46403:SF1">
    <property type="entry name" value="TP53-REGULATED INHIBITOR OF APOPTOSIS 1"/>
    <property type="match status" value="1"/>
</dbReference>
<dbReference type="PROSITE" id="PS51808">
    <property type="entry name" value="CHCH"/>
    <property type="match status" value="1"/>
</dbReference>
<reference evidence="4 5" key="1">
    <citation type="journal article" date="2020" name="Mol. Biol. Evol.">
        <title>Interspecific Gene Flow and the Evolution of Specialization in Black and White Rhinoceros.</title>
        <authorList>
            <person name="Moodley Y."/>
            <person name="Westbury M.V."/>
            <person name="Russo I.M."/>
            <person name="Gopalakrishnan S."/>
            <person name="Rakotoarivelo A."/>
            <person name="Olsen R.A."/>
            <person name="Prost S."/>
            <person name="Tunstall T."/>
            <person name="Ryder O.A."/>
            <person name="Dalen L."/>
            <person name="Bruford M.W."/>
        </authorList>
    </citation>
    <scope>NUCLEOTIDE SEQUENCE [LARGE SCALE GENOMIC DNA]</scope>
    <source>
        <strain evidence="4">SBR-YM</strain>
        <tissue evidence="4">Skin</tissue>
    </source>
</reference>
<comment type="catalytic activity">
    <reaction evidence="3">
        <text>a 1,2-diacyl-sn-glycero-3-phosphate(in) = a 1,2-diacyl-sn-glycero-3-phosphate(out)</text>
        <dbReference type="Rhea" id="RHEA:36435"/>
        <dbReference type="ChEBI" id="CHEBI:58608"/>
    </reaction>
</comment>
<evidence type="ECO:0000256" key="2">
    <source>
        <dbReference type="ARBA" id="ARBA00023157"/>
    </source>
</evidence>